<dbReference type="InterPro" id="IPR053178">
    <property type="entry name" value="Osmoadaptation_assoc"/>
</dbReference>
<evidence type="ECO:0000313" key="6">
    <source>
        <dbReference type="EMBL" id="CRL22552.1"/>
    </source>
</evidence>
<organism evidence="6 7">
    <name type="scientific">Penicillium camemberti (strain FM 013)</name>
    <dbReference type="NCBI Taxonomy" id="1429867"/>
    <lineage>
        <taxon>Eukaryota</taxon>
        <taxon>Fungi</taxon>
        <taxon>Dikarya</taxon>
        <taxon>Ascomycota</taxon>
        <taxon>Pezizomycotina</taxon>
        <taxon>Eurotiomycetes</taxon>
        <taxon>Eurotiomycetidae</taxon>
        <taxon>Eurotiales</taxon>
        <taxon>Aspergillaceae</taxon>
        <taxon>Penicillium</taxon>
    </lineage>
</organism>
<sequence>MKVKQKSVCQNCRTRKLGCDGKLPACSQCVLSGHKCDGYRTGWKFISHTPKLSSTSQQHNQAALVRKESQETLLRADQQDSPTGPIPLQIYLNPLSVCNFTELITKSYVPQNERIIQTCDSDYMEPRICGSWVEVLSSLPSLNTSGLVLPRAVAALGASLLSQQSESNITCTQTYDMALRTLRQSFGLNPRSLSTEQIPAIMCLTLVELMNPDSVAAIASHTQAVGMLLHAHGPHMCSLGLLHKLFALRKRQPTFLASQPWINTPFSHFRPSLMQNLLNEVVILPALLHQSDCVLGSLVQADLSDINKIPGSITNILIRLGEWETALQKGEQPCYWRCGYVSPAVESRTSDDTDLPLFWYPNITMANAFTHLWAFRILCLYELKRFITHFSRHDQEQPIWTGQLRMNYDDIQAQLIAFAKGISLSMVYLLQEEMRLFGPASTIFPLQIAYKVYKSAGSGHQADIAYLEGIVDELHQKGLKSARAHVFGD</sequence>
<evidence type="ECO:0000256" key="1">
    <source>
        <dbReference type="ARBA" id="ARBA00023015"/>
    </source>
</evidence>
<dbReference type="PROSITE" id="PS00463">
    <property type="entry name" value="ZN2_CY6_FUNGAL_1"/>
    <property type="match status" value="1"/>
</dbReference>
<dbReference type="GO" id="GO:0000981">
    <property type="term" value="F:DNA-binding transcription factor activity, RNA polymerase II-specific"/>
    <property type="evidence" value="ECO:0007669"/>
    <property type="project" value="InterPro"/>
</dbReference>
<keyword evidence="2" id="KW-0238">DNA-binding</keyword>
<dbReference type="Proteomes" id="UP000053732">
    <property type="component" value="Unassembled WGS sequence"/>
</dbReference>
<reference evidence="6 7" key="1">
    <citation type="journal article" date="2014" name="Nat. Commun.">
        <title>Multiple recent horizontal transfers of a large genomic region in cheese making fungi.</title>
        <authorList>
            <person name="Cheeseman K."/>
            <person name="Ropars J."/>
            <person name="Renault P."/>
            <person name="Dupont J."/>
            <person name="Gouzy J."/>
            <person name="Branca A."/>
            <person name="Abraham A.L."/>
            <person name="Ceppi M."/>
            <person name="Conseiller E."/>
            <person name="Debuchy R."/>
            <person name="Malagnac F."/>
            <person name="Goarin A."/>
            <person name="Silar P."/>
            <person name="Lacoste S."/>
            <person name="Sallet E."/>
            <person name="Bensimon A."/>
            <person name="Giraud T."/>
            <person name="Brygoo Y."/>
        </authorList>
    </citation>
    <scope>NUCLEOTIDE SEQUENCE [LARGE SCALE GENOMIC DNA]</scope>
    <source>
        <strain evidence="7">FM 013</strain>
    </source>
</reference>
<dbReference type="EMBL" id="HG793140">
    <property type="protein sequence ID" value="CRL22552.1"/>
    <property type="molecule type" value="Genomic_DNA"/>
</dbReference>
<dbReference type="InterPro" id="IPR001138">
    <property type="entry name" value="Zn2Cys6_DnaBD"/>
</dbReference>
<dbReference type="InterPro" id="IPR036864">
    <property type="entry name" value="Zn2-C6_fun-type_DNA-bd_sf"/>
</dbReference>
<dbReference type="SMART" id="SM00066">
    <property type="entry name" value="GAL4"/>
    <property type="match status" value="1"/>
</dbReference>
<evidence type="ECO:0000256" key="2">
    <source>
        <dbReference type="ARBA" id="ARBA00023125"/>
    </source>
</evidence>
<name>A0A0G4P8C6_PENC3</name>
<protein>
    <submittedName>
        <fullName evidence="6">Fungal transcriptional regulatory protein, N-terminal</fullName>
    </submittedName>
</protein>
<gene>
    <name evidence="6" type="ORF">PCAMFM013_S007g000533</name>
</gene>
<evidence type="ECO:0000259" key="5">
    <source>
        <dbReference type="PROSITE" id="PS50048"/>
    </source>
</evidence>
<dbReference type="CDD" id="cd00067">
    <property type="entry name" value="GAL4"/>
    <property type="match status" value="1"/>
</dbReference>
<accession>A0A0G4P8C6</accession>
<evidence type="ECO:0000256" key="3">
    <source>
        <dbReference type="ARBA" id="ARBA00023163"/>
    </source>
</evidence>
<dbReference type="Pfam" id="PF00172">
    <property type="entry name" value="Zn_clus"/>
    <property type="match status" value="1"/>
</dbReference>
<dbReference type="PANTHER" id="PTHR38111:SF9">
    <property type="entry name" value="ZN(2)-C6 FUNGAL-TYPE DOMAIN-CONTAINING PROTEIN"/>
    <property type="match status" value="1"/>
</dbReference>
<dbReference type="STRING" id="1429867.A0A0G4P8C6"/>
<dbReference type="Gene3D" id="4.10.240.10">
    <property type="entry name" value="Zn(2)-C6 fungal-type DNA-binding domain"/>
    <property type="match status" value="1"/>
</dbReference>
<evidence type="ECO:0000313" key="7">
    <source>
        <dbReference type="Proteomes" id="UP000053732"/>
    </source>
</evidence>
<dbReference type="AlphaFoldDB" id="A0A0G4P8C6"/>
<dbReference type="SUPFAM" id="SSF57701">
    <property type="entry name" value="Zn2/Cys6 DNA-binding domain"/>
    <property type="match status" value="1"/>
</dbReference>
<feature type="domain" description="Zn(2)-C6 fungal-type" evidence="5">
    <location>
        <begin position="8"/>
        <end position="36"/>
    </location>
</feature>
<dbReference type="PANTHER" id="PTHR38111">
    <property type="entry name" value="ZN(2)-C6 FUNGAL-TYPE DOMAIN-CONTAINING PROTEIN-RELATED"/>
    <property type="match status" value="1"/>
</dbReference>
<dbReference type="GO" id="GO:0003677">
    <property type="term" value="F:DNA binding"/>
    <property type="evidence" value="ECO:0007669"/>
    <property type="project" value="UniProtKB-KW"/>
</dbReference>
<evidence type="ECO:0000256" key="4">
    <source>
        <dbReference type="ARBA" id="ARBA00023242"/>
    </source>
</evidence>
<keyword evidence="3" id="KW-0804">Transcription</keyword>
<keyword evidence="7" id="KW-1185">Reference proteome</keyword>
<proteinExistence type="predicted"/>
<dbReference type="GO" id="GO:0008270">
    <property type="term" value="F:zinc ion binding"/>
    <property type="evidence" value="ECO:0007669"/>
    <property type="project" value="InterPro"/>
</dbReference>
<keyword evidence="1" id="KW-0805">Transcription regulation</keyword>
<dbReference type="PROSITE" id="PS50048">
    <property type="entry name" value="ZN2_CY6_FUNGAL_2"/>
    <property type="match status" value="1"/>
</dbReference>
<keyword evidence="4" id="KW-0539">Nucleus</keyword>